<dbReference type="STRING" id="1737425.GCA_900049755_02279"/>
<evidence type="ECO:0000259" key="3">
    <source>
        <dbReference type="Pfam" id="PF13845"/>
    </source>
</evidence>
<evidence type="ECO:0000256" key="1">
    <source>
        <dbReference type="SAM" id="MobiDB-lite"/>
    </source>
</evidence>
<feature type="compositionally biased region" description="Acidic residues" evidence="1">
    <location>
        <begin position="79"/>
        <end position="88"/>
    </location>
</feature>
<feature type="compositionally biased region" description="Basic and acidic residues" evidence="1">
    <location>
        <begin position="131"/>
        <end position="145"/>
    </location>
</feature>
<dbReference type="Proteomes" id="UP000247696">
    <property type="component" value="Chromosome"/>
</dbReference>
<dbReference type="AlphaFoldDB" id="A0A2Z3YME7"/>
<dbReference type="KEGG" id="cpre:Csp1_03600"/>
<dbReference type="PROSITE" id="PS51257">
    <property type="entry name" value="PROKAR_LIPOPROTEIN"/>
    <property type="match status" value="1"/>
</dbReference>
<feature type="domain" description="Septum formation-related" evidence="3">
    <location>
        <begin position="162"/>
        <end position="248"/>
    </location>
</feature>
<dbReference type="OrthoDB" id="3628931at2"/>
<dbReference type="EMBL" id="CP024988">
    <property type="protein sequence ID" value="AWT25186.1"/>
    <property type="molecule type" value="Genomic_DNA"/>
</dbReference>
<organism evidence="4 5">
    <name type="scientific">Corynebacterium provencense</name>
    <dbReference type="NCBI Taxonomy" id="1737425"/>
    <lineage>
        <taxon>Bacteria</taxon>
        <taxon>Bacillati</taxon>
        <taxon>Actinomycetota</taxon>
        <taxon>Actinomycetes</taxon>
        <taxon>Mycobacteriales</taxon>
        <taxon>Corynebacteriaceae</taxon>
        <taxon>Corynebacterium</taxon>
    </lineage>
</organism>
<reference evidence="5" key="1">
    <citation type="submission" date="2017-11" db="EMBL/GenBank/DDBJ databases">
        <title>Otitis media/interna in a cat caused by the recently described species Corynebacterium provencense.</title>
        <authorList>
            <person name="Kittl S."/>
            <person name="Brodard I."/>
            <person name="Rychener L."/>
            <person name="Jores J."/>
            <person name="Roosje P."/>
            <person name="Gobeli Brawand S."/>
        </authorList>
    </citation>
    <scope>NUCLEOTIDE SEQUENCE [LARGE SCALE GENOMIC DNA]</scope>
    <source>
        <strain evidence="5">17KM38</strain>
    </source>
</reference>
<accession>A0A2Z3YME7</accession>
<keyword evidence="5" id="KW-1185">Reference proteome</keyword>
<keyword evidence="2" id="KW-0732">Signal</keyword>
<dbReference type="InterPro" id="IPR026004">
    <property type="entry name" value="Septum_form"/>
</dbReference>
<feature type="compositionally biased region" description="Low complexity" evidence="1">
    <location>
        <begin position="25"/>
        <end position="52"/>
    </location>
</feature>
<evidence type="ECO:0000313" key="5">
    <source>
        <dbReference type="Proteomes" id="UP000247696"/>
    </source>
</evidence>
<protein>
    <recommendedName>
        <fullName evidence="3">Septum formation-related domain-containing protein</fullName>
    </recommendedName>
</protein>
<proteinExistence type="predicted"/>
<evidence type="ECO:0000256" key="2">
    <source>
        <dbReference type="SAM" id="SignalP"/>
    </source>
</evidence>
<feature type="chain" id="PRO_5038924906" description="Septum formation-related domain-containing protein" evidence="2">
    <location>
        <begin position="24"/>
        <end position="262"/>
    </location>
</feature>
<sequence length="262" mass="26455">MPRPFTGAGVLTTAAVTALLLTACSSGDDSVDPSGGAGTTSPTSGTSAAGTTEADPVTLGLTVGDCVADLGDRGAAEGTGEEPGEDTGDATGPATTSETPARGVRGAGSGTVAPSGTEERTTRSAPQNDDGGDRDGDGVPDEPRDTTSASEPGVLDDTVPDSATGVTKTDCDLPHVGEVFEQRELDNEVLFPGQKMNRLTAAVCTGDAFEDYIGYPFAYSVFDVVTYAPSKESWARGDRTVTCVVTDPSAGYIPGTLKDAGY</sequence>
<name>A0A2Z3YME7_9CORY</name>
<gene>
    <name evidence="4" type="ORF">Csp1_03600</name>
</gene>
<evidence type="ECO:0000313" key="4">
    <source>
        <dbReference type="EMBL" id="AWT25186.1"/>
    </source>
</evidence>
<dbReference type="Pfam" id="PF13845">
    <property type="entry name" value="Septum_form"/>
    <property type="match status" value="1"/>
</dbReference>
<feature type="region of interest" description="Disordered" evidence="1">
    <location>
        <begin position="25"/>
        <end position="170"/>
    </location>
</feature>
<dbReference type="RefSeq" id="WP_110480924.1">
    <property type="nucleotide sequence ID" value="NZ_CP024988.1"/>
</dbReference>
<feature type="signal peptide" evidence="2">
    <location>
        <begin position="1"/>
        <end position="23"/>
    </location>
</feature>